<proteinExistence type="predicted"/>
<organism evidence="1 2">
    <name type="scientific">candidate division WOR-3 bacterium</name>
    <dbReference type="NCBI Taxonomy" id="2052148"/>
    <lineage>
        <taxon>Bacteria</taxon>
        <taxon>Bacteria division WOR-3</taxon>
    </lineage>
</organism>
<dbReference type="AlphaFoldDB" id="A0A348MLJ2"/>
<reference evidence="1 2" key="1">
    <citation type="journal article" date="2018" name="Nat. Biotechnol.">
        <title>A standardized bacterial taxonomy based on genome phylogeny substantially revises the tree of life.</title>
        <authorList>
            <person name="Parks D.H."/>
            <person name="Chuvochina M."/>
            <person name="Waite D.W."/>
            <person name="Rinke C."/>
            <person name="Skarshewski A."/>
            <person name="Chaumeil P.A."/>
            <person name="Hugenholtz P."/>
        </authorList>
    </citation>
    <scope>NUCLEOTIDE SEQUENCE [LARGE SCALE GENOMIC DNA]</scope>
    <source>
        <strain evidence="1">UBA7921</strain>
    </source>
</reference>
<dbReference type="EMBL" id="DMCX01000035">
    <property type="protein sequence ID" value="HAF07918.1"/>
    <property type="molecule type" value="Genomic_DNA"/>
</dbReference>
<evidence type="ECO:0000313" key="1">
    <source>
        <dbReference type="EMBL" id="HAF07918.1"/>
    </source>
</evidence>
<gene>
    <name evidence="1" type="ORF">DCG82_05900</name>
</gene>
<accession>A0A348MLJ2</accession>
<protein>
    <submittedName>
        <fullName evidence="1">Uncharacterized protein</fullName>
    </submittedName>
</protein>
<evidence type="ECO:0000313" key="2">
    <source>
        <dbReference type="Proteomes" id="UP000262454"/>
    </source>
</evidence>
<comment type="caution">
    <text evidence="1">The sequence shown here is derived from an EMBL/GenBank/DDBJ whole genome shotgun (WGS) entry which is preliminary data.</text>
</comment>
<dbReference type="Proteomes" id="UP000262454">
    <property type="component" value="Unassembled WGS sequence"/>
</dbReference>
<sequence>MTMFVEITDFEKYILSKSGYSFKFDKNKSEIYEKKMINILKKYYTGNVKVKENSLYSIYNPLLESKPAHLIFVREILNDKVLIHPESEIKQGISVYSKKLKMNLILDSNFIELPLIALKNAIFIETLKIPRFNTAVLICDIFKKVDDDNFSLISPFLHLKEIAENLTQHKEFLWEIPYFITRPIFTAKLKRTSKNLILSKLSELQNFKEIKFNDGSIILLSHEDEKVKYEIIKGKFKINGKESKQKGEIFALHDKSSKIIRIESVKSGENIDVKIRVGE</sequence>
<name>A0A348MLJ2_UNCW3</name>